<dbReference type="GO" id="GO:0003677">
    <property type="term" value="F:DNA binding"/>
    <property type="evidence" value="ECO:0007669"/>
    <property type="project" value="UniProtKB-KW"/>
</dbReference>
<gene>
    <name evidence="2" type="ORF">WCI35_025528</name>
</gene>
<keyword evidence="2" id="KW-0371">Homeobox</keyword>
<feature type="compositionally biased region" description="Low complexity" evidence="1">
    <location>
        <begin position="115"/>
        <end position="143"/>
    </location>
</feature>
<proteinExistence type="predicted"/>
<evidence type="ECO:0000313" key="3">
    <source>
        <dbReference type="Proteomes" id="UP001610411"/>
    </source>
</evidence>
<dbReference type="Proteomes" id="UP001610411">
    <property type="component" value="Unassembled WGS sequence"/>
</dbReference>
<feature type="non-terminal residue" evidence="2">
    <location>
        <position position="201"/>
    </location>
</feature>
<keyword evidence="2" id="KW-0238">DNA-binding</keyword>
<feature type="region of interest" description="Disordered" evidence="1">
    <location>
        <begin position="86"/>
        <end position="201"/>
    </location>
</feature>
<feature type="compositionally biased region" description="Low complexity" evidence="1">
    <location>
        <begin position="86"/>
        <end position="103"/>
    </location>
</feature>
<organism evidence="2 3">
    <name type="scientific">Daubentonia madagascariensis</name>
    <name type="common">Aye-aye</name>
    <name type="synonym">Sciurus madagascariensis</name>
    <dbReference type="NCBI Taxonomy" id="31869"/>
    <lineage>
        <taxon>Eukaryota</taxon>
        <taxon>Metazoa</taxon>
        <taxon>Chordata</taxon>
        <taxon>Craniata</taxon>
        <taxon>Vertebrata</taxon>
        <taxon>Euteleostomi</taxon>
        <taxon>Mammalia</taxon>
        <taxon>Eutheria</taxon>
        <taxon>Euarchontoglires</taxon>
        <taxon>Primates</taxon>
        <taxon>Strepsirrhini</taxon>
        <taxon>Chiromyiformes</taxon>
        <taxon>Daubentoniidae</taxon>
        <taxon>Daubentonia</taxon>
    </lineage>
</organism>
<feature type="compositionally biased region" description="Low complexity" evidence="1">
    <location>
        <begin position="34"/>
        <end position="61"/>
    </location>
</feature>
<dbReference type="EMBL" id="JBFSEQ010000010">
    <property type="protein sequence ID" value="KAL2767417.1"/>
    <property type="molecule type" value="Genomic_DNA"/>
</dbReference>
<name>A0ABD2DKW2_DAUMA</name>
<comment type="caution">
    <text evidence="2">The sequence shown here is derived from an EMBL/GenBank/DDBJ whole genome shotgun (WGS) entry which is preliminary data.</text>
</comment>
<dbReference type="AlphaFoldDB" id="A0ABD2DKW2"/>
<sequence>MAAAGGAASRGGPGRPCPFSIEHILSSLPERSPPARAARPPQPAGRQSPAQPGEPGAPEAAPCACCCCCGPRGPPEAAAGLGARLPWPLRLGPAAPLSSAAPAGGSGGAARRGRPGPAAAHAAPPHDLQRGAAAGARGALRAEPVPRRGRARAPGRPHPPARGARGGLVQEPPGQVAPPEARSSVREAPAWSQEAPQGDLL</sequence>
<keyword evidence="3" id="KW-1185">Reference proteome</keyword>
<accession>A0ABD2DKW2</accession>
<evidence type="ECO:0000256" key="1">
    <source>
        <dbReference type="SAM" id="MobiDB-lite"/>
    </source>
</evidence>
<reference evidence="2 3" key="1">
    <citation type="journal article" date="2024" name="G3 (Bethesda)">
        <title>A hybrid genome assembly of the endangered aye-aye (Daubentonia madagascariensis).</title>
        <authorList>
            <person name="Versoza C.J."/>
            <person name="Pfeifer S.P."/>
        </authorList>
    </citation>
    <scope>NUCLEOTIDE SEQUENCE [LARGE SCALE GENOMIC DNA]</scope>
    <source>
        <strain evidence="2">6821</strain>
    </source>
</reference>
<feature type="region of interest" description="Disordered" evidence="1">
    <location>
        <begin position="1"/>
        <end position="61"/>
    </location>
</feature>
<evidence type="ECO:0000313" key="2">
    <source>
        <dbReference type="EMBL" id="KAL2767417.1"/>
    </source>
</evidence>
<protein>
    <submittedName>
        <fullName evidence="2">Homeobox protein goosecoid-2</fullName>
    </submittedName>
</protein>